<dbReference type="GO" id="GO:0007165">
    <property type="term" value="P:signal transduction"/>
    <property type="evidence" value="ECO:0007669"/>
    <property type="project" value="InterPro"/>
</dbReference>
<dbReference type="OrthoDB" id="8416215at2"/>
<evidence type="ECO:0000259" key="10">
    <source>
        <dbReference type="PROSITE" id="PS50885"/>
    </source>
</evidence>
<feature type="domain" description="PAC" evidence="9">
    <location>
        <begin position="564"/>
        <end position="616"/>
    </location>
</feature>
<dbReference type="Gene3D" id="3.30.70.270">
    <property type="match status" value="1"/>
</dbReference>
<evidence type="ECO:0000313" key="12">
    <source>
        <dbReference type="EMBL" id="AFL73272.1"/>
    </source>
</evidence>
<dbReference type="SUPFAM" id="SSF55073">
    <property type="entry name" value="Nucleotide cyclase"/>
    <property type="match status" value="1"/>
</dbReference>
<evidence type="ECO:0000256" key="3">
    <source>
        <dbReference type="ARBA" id="ARBA00022475"/>
    </source>
</evidence>
<dbReference type="InterPro" id="IPR013655">
    <property type="entry name" value="PAS_fold_3"/>
</dbReference>
<dbReference type="SMART" id="SM00086">
    <property type="entry name" value="PAC"/>
    <property type="match status" value="2"/>
</dbReference>
<keyword evidence="6 7" id="KW-0472">Membrane</keyword>
<dbReference type="CDD" id="cd00130">
    <property type="entry name" value="PAS"/>
    <property type="match status" value="2"/>
</dbReference>
<dbReference type="PANTHER" id="PTHR46663:SF3">
    <property type="entry name" value="SLL0267 PROTEIN"/>
    <property type="match status" value="1"/>
</dbReference>
<feature type="domain" description="PAS" evidence="8">
    <location>
        <begin position="491"/>
        <end position="537"/>
    </location>
</feature>
<dbReference type="STRING" id="765911.Thivi_1250"/>
<evidence type="ECO:0000259" key="11">
    <source>
        <dbReference type="PROSITE" id="PS50887"/>
    </source>
</evidence>
<dbReference type="InterPro" id="IPR043128">
    <property type="entry name" value="Rev_trsase/Diguanyl_cyclase"/>
</dbReference>
<feature type="domain" description="GGDEF" evidence="11">
    <location>
        <begin position="648"/>
        <end position="782"/>
    </location>
</feature>
<dbReference type="NCBIfam" id="TIGR00254">
    <property type="entry name" value="GGDEF"/>
    <property type="match status" value="1"/>
</dbReference>
<dbReference type="FunFam" id="3.30.70.270:FF:000001">
    <property type="entry name" value="Diguanylate cyclase domain protein"/>
    <property type="match status" value="1"/>
</dbReference>
<dbReference type="PROSITE" id="PS50113">
    <property type="entry name" value="PAC"/>
    <property type="match status" value="2"/>
</dbReference>
<dbReference type="FunFam" id="3.30.450.20:FF:000099">
    <property type="entry name" value="Sensory box sensor histidine kinase"/>
    <property type="match status" value="1"/>
</dbReference>
<dbReference type="Pfam" id="PF02743">
    <property type="entry name" value="dCache_1"/>
    <property type="match status" value="1"/>
</dbReference>
<dbReference type="InterPro" id="IPR000160">
    <property type="entry name" value="GGDEF_dom"/>
</dbReference>
<dbReference type="InterPro" id="IPR052163">
    <property type="entry name" value="DGC-Regulatory_Protein"/>
</dbReference>
<dbReference type="InterPro" id="IPR000700">
    <property type="entry name" value="PAS-assoc_C"/>
</dbReference>
<evidence type="ECO:0000256" key="6">
    <source>
        <dbReference type="ARBA" id="ARBA00023136"/>
    </source>
</evidence>
<dbReference type="Pfam" id="PF13426">
    <property type="entry name" value="PAS_9"/>
    <property type="match status" value="1"/>
</dbReference>
<dbReference type="InterPro" id="IPR003660">
    <property type="entry name" value="HAMP_dom"/>
</dbReference>
<dbReference type="PROSITE" id="PS50885">
    <property type="entry name" value="HAMP"/>
    <property type="match status" value="1"/>
</dbReference>
<dbReference type="SMART" id="SM00091">
    <property type="entry name" value="PAS"/>
    <property type="match status" value="2"/>
</dbReference>
<dbReference type="GO" id="GO:0005886">
    <property type="term" value="C:plasma membrane"/>
    <property type="evidence" value="ECO:0007669"/>
    <property type="project" value="UniProtKB-SubCell"/>
</dbReference>
<name>I3Y8F4_THIV6</name>
<feature type="domain" description="PAC" evidence="9">
    <location>
        <begin position="442"/>
        <end position="494"/>
    </location>
</feature>
<organism evidence="12 13">
    <name type="scientific">Thiocystis violascens (strain ATCC 17096 / DSM 198 / 6111)</name>
    <name type="common">Chromatium violascens</name>
    <dbReference type="NCBI Taxonomy" id="765911"/>
    <lineage>
        <taxon>Bacteria</taxon>
        <taxon>Pseudomonadati</taxon>
        <taxon>Pseudomonadota</taxon>
        <taxon>Gammaproteobacteria</taxon>
        <taxon>Chromatiales</taxon>
        <taxon>Chromatiaceae</taxon>
        <taxon>Thiocystis</taxon>
    </lineage>
</organism>
<dbReference type="Pfam" id="PF00990">
    <property type="entry name" value="GGDEF"/>
    <property type="match status" value="1"/>
</dbReference>
<dbReference type="InterPro" id="IPR029787">
    <property type="entry name" value="Nucleotide_cyclase"/>
</dbReference>
<evidence type="ECO:0000313" key="13">
    <source>
        <dbReference type="Proteomes" id="UP000006062"/>
    </source>
</evidence>
<dbReference type="CDD" id="cd01949">
    <property type="entry name" value="GGDEF"/>
    <property type="match status" value="1"/>
</dbReference>
<keyword evidence="3" id="KW-1003">Cell membrane</keyword>
<evidence type="ECO:0000256" key="7">
    <source>
        <dbReference type="SAM" id="Phobius"/>
    </source>
</evidence>
<dbReference type="eggNOG" id="COG4191">
    <property type="taxonomic scope" value="Bacteria"/>
</dbReference>
<dbReference type="Gene3D" id="3.30.450.20">
    <property type="entry name" value="PAS domain"/>
    <property type="match status" value="3"/>
</dbReference>
<dbReference type="SMART" id="SM00267">
    <property type="entry name" value="GGDEF"/>
    <property type="match status" value="1"/>
</dbReference>
<dbReference type="GO" id="GO:0003824">
    <property type="term" value="F:catalytic activity"/>
    <property type="evidence" value="ECO:0007669"/>
    <property type="project" value="UniProtKB-ARBA"/>
</dbReference>
<dbReference type="Gene3D" id="6.10.340.10">
    <property type="match status" value="1"/>
</dbReference>
<dbReference type="NCBIfam" id="TIGR00229">
    <property type="entry name" value="sensory_box"/>
    <property type="match status" value="2"/>
</dbReference>
<dbReference type="InterPro" id="IPR001610">
    <property type="entry name" value="PAC"/>
</dbReference>
<evidence type="ECO:0000256" key="4">
    <source>
        <dbReference type="ARBA" id="ARBA00022692"/>
    </source>
</evidence>
<dbReference type="eggNOG" id="COG2202">
    <property type="taxonomic scope" value="Bacteria"/>
</dbReference>
<evidence type="ECO:0000256" key="5">
    <source>
        <dbReference type="ARBA" id="ARBA00022989"/>
    </source>
</evidence>
<dbReference type="HOGENOM" id="CLU_000445_134_1_6"/>
<dbReference type="InterPro" id="IPR000014">
    <property type="entry name" value="PAS"/>
</dbReference>
<dbReference type="eggNOG" id="COG2199">
    <property type="taxonomic scope" value="Bacteria"/>
</dbReference>
<dbReference type="SUPFAM" id="SSF55785">
    <property type="entry name" value="PYP-like sensor domain (PAS domain)"/>
    <property type="match status" value="2"/>
</dbReference>
<feature type="domain" description="PAS" evidence="8">
    <location>
        <begin position="369"/>
        <end position="439"/>
    </location>
</feature>
<feature type="domain" description="HAMP" evidence="10">
    <location>
        <begin position="311"/>
        <end position="364"/>
    </location>
</feature>
<feature type="transmembrane region" description="Helical" evidence="7">
    <location>
        <begin position="291"/>
        <end position="310"/>
    </location>
</feature>
<gene>
    <name evidence="12" type="ordered locus">Thivi_1250</name>
</gene>
<keyword evidence="5 7" id="KW-1133">Transmembrane helix</keyword>
<evidence type="ECO:0000259" key="8">
    <source>
        <dbReference type="PROSITE" id="PS50112"/>
    </source>
</evidence>
<dbReference type="CDD" id="cd18774">
    <property type="entry name" value="PDC2_HK_sensor"/>
    <property type="match status" value="1"/>
</dbReference>
<dbReference type="PROSITE" id="PS50112">
    <property type="entry name" value="PAS"/>
    <property type="match status" value="2"/>
</dbReference>
<dbReference type="Pfam" id="PF08447">
    <property type="entry name" value="PAS_3"/>
    <property type="match status" value="1"/>
</dbReference>
<reference evidence="12 13" key="1">
    <citation type="submission" date="2012-06" db="EMBL/GenBank/DDBJ databases">
        <title>Complete sequence of Thiocystis violascens DSM 198.</title>
        <authorList>
            <consortium name="US DOE Joint Genome Institute"/>
            <person name="Lucas S."/>
            <person name="Han J."/>
            <person name="Lapidus A."/>
            <person name="Cheng J.-F."/>
            <person name="Goodwin L."/>
            <person name="Pitluck S."/>
            <person name="Peters L."/>
            <person name="Ovchinnikova G."/>
            <person name="Teshima H."/>
            <person name="Detter J.C."/>
            <person name="Han C."/>
            <person name="Tapia R."/>
            <person name="Land M."/>
            <person name="Hauser L."/>
            <person name="Kyrpides N."/>
            <person name="Ivanova N."/>
            <person name="Pagani I."/>
            <person name="Vogl K."/>
            <person name="Liu Z."/>
            <person name="Frigaard N.-U."/>
            <person name="Bryant D."/>
            <person name="Woyke T."/>
        </authorList>
    </citation>
    <scope>NUCLEOTIDE SEQUENCE [LARGE SCALE GENOMIC DNA]</scope>
    <source>
        <strain evidence="13">ATCC 17096 / DSM 198 / 6111</strain>
    </source>
</reference>
<evidence type="ECO:0000256" key="1">
    <source>
        <dbReference type="ARBA" id="ARBA00001946"/>
    </source>
</evidence>
<comment type="cofactor">
    <cofactor evidence="1">
        <name>Mg(2+)</name>
        <dbReference type="ChEBI" id="CHEBI:18420"/>
    </cofactor>
</comment>
<evidence type="ECO:0000256" key="2">
    <source>
        <dbReference type="ARBA" id="ARBA00004651"/>
    </source>
</evidence>
<dbReference type="Proteomes" id="UP000006062">
    <property type="component" value="Chromosome"/>
</dbReference>
<dbReference type="PROSITE" id="PS50887">
    <property type="entry name" value="GGDEF"/>
    <property type="match status" value="1"/>
</dbReference>
<proteinExistence type="predicted"/>
<dbReference type="InterPro" id="IPR033479">
    <property type="entry name" value="dCache_1"/>
</dbReference>
<dbReference type="EMBL" id="CP003154">
    <property type="protein sequence ID" value="AFL73272.1"/>
    <property type="molecule type" value="Genomic_DNA"/>
</dbReference>
<evidence type="ECO:0000259" key="9">
    <source>
        <dbReference type="PROSITE" id="PS50113"/>
    </source>
</evidence>
<accession>I3Y8F4</accession>
<sequence>MSFRIPWNSLKTRLTLLTLTIFLISLWSMLWYAGQMLRQDLIALLSAQQLTTVSLVASEIDNALALRLKALEGLAGLVTPDILGNRNATQTLLARHPMLEGLFNGGIVALDARGTAIAEVPLSAQRVGIDYADREYFKTVMARSEATIGAPLIGNKSHPIMAIAVPIRGEEGLAIGALVGVIDLIQPNFLDRITENRYGRTGETFLVVPSTRTIVSTSDRTRIMEVLPAPGISPWIDRFMQGYEGSAVVVNPHGMEVLVSVRQVPVAGWYTSVILSTNEAFAPIVSQRRRMLIATLLITLFSAGLIGWMLRRQLAPLMAATRTLATLAASARPLEPLPMTRDDEVGALIAGFNRLLSTLAQRQHALEESEARFRALADNASALVWMAGADARYEYFNDLWLDFTGRDLAREIGDGWLDGVHPDDLPRLRSAYANAFAARQSFSLDYRLRRHDGEYRWLTGHGVPRHDEQGGFLGYIGTCIDITERKASEARLQLLASVFSHAREGILISAANGTILDINDGFTLITGYSLADVRGRNPRILKSGRHDDAFYAAMWRDLLTCGQWSGEIWNRRKNGELYAALLTISAVRDEQGEVGHYVALSSDITALKEHESQLERIAHFDVLTKLPNRVLLTDRLHQALVQTLRRGQRLAVVFLDLDGFKAVNDRYGHEAGDQVLIAVASRMKQALREGDTLARLGGDEFVAVLLDLADMRVSAPLFDRLLAAAAQPVPFGAAMLQVSASLGATFYPQIEDMDADQLLRQADHAMYQAKLAGKNRYQVFDPERP</sequence>
<feature type="transmembrane region" description="Helical" evidence="7">
    <location>
        <begin position="12"/>
        <end position="33"/>
    </location>
</feature>
<protein>
    <submittedName>
        <fullName evidence="12">PAS domain S-box/diguanylate cyclase (GGDEF) domain-containing protein</fullName>
    </submittedName>
</protein>
<dbReference type="CDD" id="cd12914">
    <property type="entry name" value="PDC1_DGC_like"/>
    <property type="match status" value="1"/>
</dbReference>
<dbReference type="KEGG" id="tvi:Thivi_1250"/>
<dbReference type="PANTHER" id="PTHR46663">
    <property type="entry name" value="DIGUANYLATE CYCLASE DGCT-RELATED"/>
    <property type="match status" value="1"/>
</dbReference>
<dbReference type="AlphaFoldDB" id="I3Y8F4"/>
<keyword evidence="4 7" id="KW-0812">Transmembrane</keyword>
<keyword evidence="13" id="KW-1185">Reference proteome</keyword>
<dbReference type="InterPro" id="IPR035965">
    <property type="entry name" value="PAS-like_dom_sf"/>
</dbReference>
<comment type="subcellular location">
    <subcellularLocation>
        <location evidence="2">Cell membrane</location>
        <topology evidence="2">Multi-pass membrane protein</topology>
    </subcellularLocation>
</comment>